<feature type="active site" description="Proton donor" evidence="4">
    <location>
        <position position="200"/>
    </location>
</feature>
<keyword evidence="1 6" id="KW-0147">Chitin-binding</keyword>
<sequence length="330" mass="35089">MLRVLVSLACAAFTVAQSCPNAPRPDGRCGPSFGNAGCVANSNYPCCSTYGWCGNGNGYCDVNVCKGSSTSSCPNAPRSDGRCGPDFGNAGCDANSNYPCCSKYGWCGNGSGYCDNNICSGGNPSPTPSSGAPPPGPGGNGVSKYLPESQFNQLFPNRNPTYTYQHLVSMAAKYGSFANSGNADSDKRELAAFLAHVTHETGTLVYTEEIDKSGPYAPYIGRGALQLTWNYNYQSFGSAIGRDLLTNYASVATDPDLVWWSALWYWFQNGLHGPAGQINQFAQTTRTINGGMECGSNPPNTQGDPHRVALFQQYCRMFGVDPGTQLSCKN</sequence>
<comment type="caution">
    <text evidence="6">Lacks conserved residue(s) required for the propagation of feature annotation.</text>
</comment>
<feature type="disulfide bond" evidence="6">
    <location>
        <begin position="46"/>
        <end position="60"/>
    </location>
</feature>
<keyword evidence="11" id="KW-1185">Reference proteome</keyword>
<dbReference type="SMART" id="SM00270">
    <property type="entry name" value="ChtBD1"/>
    <property type="match status" value="2"/>
</dbReference>
<feature type="chain" id="PRO_5002036998" evidence="7">
    <location>
        <begin position="17"/>
        <end position="330"/>
    </location>
</feature>
<feature type="domain" description="Chitin-binding type-1" evidence="8">
    <location>
        <begin position="26"/>
        <end position="75"/>
    </location>
</feature>
<dbReference type="GO" id="GO:0008061">
    <property type="term" value="F:chitin binding"/>
    <property type="evidence" value="ECO:0007669"/>
    <property type="project" value="UniProtKB-UniRule"/>
</dbReference>
<dbReference type="Pfam" id="PF00182">
    <property type="entry name" value="Glyco_hydro_19"/>
    <property type="match status" value="3"/>
</dbReference>
<keyword evidence="2" id="KW-0611">Plant defense</keyword>
<keyword evidence="7" id="KW-0732">Signal</keyword>
<dbReference type="SUPFAM" id="SSF53955">
    <property type="entry name" value="Lysozyme-like"/>
    <property type="match status" value="1"/>
</dbReference>
<dbReference type="AlphaFoldDB" id="A0A0A7CML5"/>
<dbReference type="EMBL" id="KM038262">
    <property type="protein sequence ID" value="AIG55723.1"/>
    <property type="molecule type" value="Genomic_DNA"/>
</dbReference>
<name>A0A0A7CML5_9STRA</name>
<dbReference type="PANTHER" id="PTHR22595:SF79">
    <property type="entry name" value="CHITINASE 12"/>
    <property type="match status" value="1"/>
</dbReference>
<feature type="signal peptide" evidence="7">
    <location>
        <begin position="1"/>
        <end position="16"/>
    </location>
</feature>
<reference evidence="9 11" key="1">
    <citation type="journal article" date="2014" name="Genome Biol. Evol.">
        <title>The secreted proteins of Achlya hypogyna and Thraustotheca clavata identify the ancestral oomycete secretome and reveal gene acquisitions by horizontal gene transfer.</title>
        <authorList>
            <person name="Misner I."/>
            <person name="Blouin N."/>
            <person name="Leonard G."/>
            <person name="Richards T.A."/>
            <person name="Lane C.E."/>
        </authorList>
    </citation>
    <scope>NUCLEOTIDE SEQUENCE</scope>
    <source>
        <strain evidence="9 11">ATCC 34112</strain>
    </source>
</reference>
<dbReference type="InterPro" id="IPR036861">
    <property type="entry name" value="Endochitinase-like_sf"/>
</dbReference>
<gene>
    <name evidence="10" type="ORF">THRCLA_10622</name>
</gene>
<dbReference type="Gene3D" id="3.30.60.10">
    <property type="entry name" value="Endochitinase-like"/>
    <property type="match status" value="2"/>
</dbReference>
<evidence type="ECO:0000256" key="2">
    <source>
        <dbReference type="ARBA" id="ARBA00022821"/>
    </source>
</evidence>
<dbReference type="PROSITE" id="PS50941">
    <property type="entry name" value="CHIT_BIND_I_2"/>
    <property type="match status" value="2"/>
</dbReference>
<feature type="disulfide bond" evidence="5 6">
    <location>
        <begin position="100"/>
        <end position="114"/>
    </location>
</feature>
<dbReference type="OrthoDB" id="72330at2759"/>
<evidence type="ECO:0000256" key="4">
    <source>
        <dbReference type="PIRSR" id="PIRSR001060-1"/>
    </source>
</evidence>
<dbReference type="Gene3D" id="3.30.20.10">
    <property type="entry name" value="Endochitinase, domain 2"/>
    <property type="match status" value="1"/>
</dbReference>
<accession>A0A0A7CML5</accession>
<feature type="disulfide bond" evidence="5">
    <location>
        <begin position="83"/>
        <end position="101"/>
    </location>
</feature>
<evidence type="ECO:0000256" key="6">
    <source>
        <dbReference type="PROSITE-ProRule" id="PRU00261"/>
    </source>
</evidence>
<proteinExistence type="predicted"/>
<evidence type="ECO:0000256" key="3">
    <source>
        <dbReference type="ARBA" id="ARBA00023157"/>
    </source>
</evidence>
<evidence type="ECO:0000256" key="7">
    <source>
        <dbReference type="SAM" id="SignalP"/>
    </source>
</evidence>
<evidence type="ECO:0000313" key="11">
    <source>
        <dbReference type="Proteomes" id="UP000243217"/>
    </source>
</evidence>
<dbReference type="STRING" id="74557.A0A0A7CML5"/>
<evidence type="ECO:0000259" key="8">
    <source>
        <dbReference type="PROSITE" id="PS50941"/>
    </source>
</evidence>
<organism evidence="9">
    <name type="scientific">Thraustotheca clavata</name>
    <dbReference type="NCBI Taxonomy" id="74557"/>
    <lineage>
        <taxon>Eukaryota</taxon>
        <taxon>Sar</taxon>
        <taxon>Stramenopiles</taxon>
        <taxon>Oomycota</taxon>
        <taxon>Saprolegniomycetes</taxon>
        <taxon>Saprolegniales</taxon>
        <taxon>Achlyaceae</taxon>
        <taxon>Thraustotheca</taxon>
    </lineage>
</organism>
<evidence type="ECO:0000313" key="10">
    <source>
        <dbReference type="EMBL" id="OQR85872.1"/>
    </source>
</evidence>
<feature type="disulfide bond" evidence="5">
    <location>
        <begin position="294"/>
        <end position="328"/>
    </location>
</feature>
<evidence type="ECO:0000313" key="9">
    <source>
        <dbReference type="EMBL" id="AIG55723.1"/>
    </source>
</evidence>
<dbReference type="GO" id="GO:0005975">
    <property type="term" value="P:carbohydrate metabolic process"/>
    <property type="evidence" value="ECO:0007669"/>
    <property type="project" value="InterPro"/>
</dbReference>
<evidence type="ECO:0000256" key="5">
    <source>
        <dbReference type="PIRSR" id="PIRSR001060-2"/>
    </source>
</evidence>
<dbReference type="InterPro" id="IPR023346">
    <property type="entry name" value="Lysozyme-like_dom_sf"/>
</dbReference>
<dbReference type="GO" id="GO:0006032">
    <property type="term" value="P:chitin catabolic process"/>
    <property type="evidence" value="ECO:0007669"/>
    <property type="project" value="InterPro"/>
</dbReference>
<dbReference type="CDD" id="cd00325">
    <property type="entry name" value="chitinase_GH19"/>
    <property type="match status" value="1"/>
</dbReference>
<dbReference type="InterPro" id="IPR016283">
    <property type="entry name" value="Glyco_hydro_19"/>
</dbReference>
<keyword evidence="3 5" id="KW-1015">Disulfide bond</keyword>
<dbReference type="GO" id="GO:0004568">
    <property type="term" value="F:chitinase activity"/>
    <property type="evidence" value="ECO:0007669"/>
    <property type="project" value="InterPro"/>
</dbReference>
<dbReference type="Gene3D" id="1.10.530.10">
    <property type="match status" value="1"/>
</dbReference>
<dbReference type="SUPFAM" id="SSF57016">
    <property type="entry name" value="Plant lectins/antimicrobial peptides"/>
    <property type="match status" value="2"/>
</dbReference>
<feature type="domain" description="Chitin-binding type-1" evidence="8">
    <location>
        <begin position="80"/>
        <end position="125"/>
    </location>
</feature>
<dbReference type="PIRSF" id="PIRSF001060">
    <property type="entry name" value="Endochitinase"/>
    <property type="match status" value="1"/>
</dbReference>
<dbReference type="GO" id="GO:0016998">
    <property type="term" value="P:cell wall macromolecule catabolic process"/>
    <property type="evidence" value="ECO:0007669"/>
    <property type="project" value="InterPro"/>
</dbReference>
<feature type="disulfide bond" evidence="5">
    <location>
        <begin position="92"/>
        <end position="107"/>
    </location>
</feature>
<dbReference type="PROSITE" id="PS51257">
    <property type="entry name" value="PROKAR_LIPOPROTEIN"/>
    <property type="match status" value="1"/>
</dbReference>
<dbReference type="EMBL" id="JNBS01003616">
    <property type="protein sequence ID" value="OQR85872.1"/>
    <property type="molecule type" value="Genomic_DNA"/>
</dbReference>
<evidence type="ECO:0000256" key="1">
    <source>
        <dbReference type="ARBA" id="ARBA00022669"/>
    </source>
</evidence>
<protein>
    <submittedName>
        <fullName evidence="10">Endochitinase</fullName>
    </submittedName>
    <submittedName>
        <fullName evidence="9">Secreted protein</fullName>
    </submittedName>
</protein>
<dbReference type="InterPro" id="IPR001002">
    <property type="entry name" value="Chitin-bd_1"/>
</dbReference>
<dbReference type="InterPro" id="IPR000726">
    <property type="entry name" value="Glyco_hydro_19_cat"/>
</dbReference>
<dbReference type="GO" id="GO:0050832">
    <property type="term" value="P:defense response to fungus"/>
    <property type="evidence" value="ECO:0007669"/>
    <property type="project" value="UniProtKB-ARBA"/>
</dbReference>
<dbReference type="Proteomes" id="UP000243217">
    <property type="component" value="Unassembled WGS sequence"/>
</dbReference>
<dbReference type="PANTHER" id="PTHR22595">
    <property type="entry name" value="CHITINASE-RELATED"/>
    <property type="match status" value="1"/>
</dbReference>